<proteinExistence type="predicted"/>
<dbReference type="PANTHER" id="PTHR23151">
    <property type="entry name" value="DIHYDROLIPOAMIDE ACETYL/SUCCINYL-TRANSFERASE-RELATED"/>
    <property type="match status" value="1"/>
</dbReference>
<evidence type="ECO:0000313" key="3">
    <source>
        <dbReference type="Proteomes" id="UP000264353"/>
    </source>
</evidence>
<evidence type="ECO:0000313" key="2">
    <source>
        <dbReference type="EMBL" id="RID46901.1"/>
    </source>
</evidence>
<dbReference type="Proteomes" id="UP000264353">
    <property type="component" value="Chromosome A9"/>
</dbReference>
<dbReference type="SUPFAM" id="SSF52777">
    <property type="entry name" value="CoA-dependent acyltransferases"/>
    <property type="match status" value="1"/>
</dbReference>
<dbReference type="AlphaFoldDB" id="A0A397XZT1"/>
<dbReference type="InterPro" id="IPR045257">
    <property type="entry name" value="E2/Pdx1"/>
</dbReference>
<dbReference type="GO" id="GO:0045254">
    <property type="term" value="C:pyruvate dehydrogenase complex"/>
    <property type="evidence" value="ECO:0007669"/>
    <property type="project" value="InterPro"/>
</dbReference>
<sequence length="244" mass="26564">MVLLLLRRAAIARTSSLLRARLLTPVSGFHTRFSNGLFCLDDKFSSSTCVRYVFYSTNLENHGVKVSVNGIVIKVVAVALRNVRQANAFWDAEKGEIVMLEDVDISIAVATEKGLMTPIIRNADEKSISAISLEVKELAQKARSGKLAPHEFQGGIFSISNLGMYPVDQFCAIINPPQAGILAVGRGNKVVEACIGADGVEKPSVITKMNVTLSADHRIFDGQVGASFLSELRSNFEDVRRLLL</sequence>
<dbReference type="InterPro" id="IPR023213">
    <property type="entry name" value="CAT-like_dom_sf"/>
</dbReference>
<evidence type="ECO:0000259" key="1">
    <source>
        <dbReference type="Pfam" id="PF00198"/>
    </source>
</evidence>
<dbReference type="GO" id="GO:0006086">
    <property type="term" value="P:pyruvate decarboxylation to acetyl-CoA"/>
    <property type="evidence" value="ECO:0007669"/>
    <property type="project" value="InterPro"/>
</dbReference>
<dbReference type="Gene3D" id="3.30.559.10">
    <property type="entry name" value="Chloramphenicol acetyltransferase-like domain"/>
    <property type="match status" value="1"/>
</dbReference>
<name>A0A397XZT1_BRACM</name>
<dbReference type="PANTHER" id="PTHR23151:SF90">
    <property type="entry name" value="DIHYDROLIPOYLLYSINE-RESIDUE ACETYLTRANSFERASE COMPONENT OF PYRUVATE DEHYDROGENASE COMPLEX, MITOCHONDRIAL-RELATED"/>
    <property type="match status" value="1"/>
</dbReference>
<accession>A0A397XZT1</accession>
<dbReference type="InterPro" id="IPR001078">
    <property type="entry name" value="2-oxoacid_DH_actylTfrase"/>
</dbReference>
<protein>
    <recommendedName>
        <fullName evidence="1">2-oxoacid dehydrogenase acyltransferase catalytic domain-containing protein</fullName>
    </recommendedName>
</protein>
<organism evidence="2 3">
    <name type="scientific">Brassica campestris</name>
    <name type="common">Field mustard</name>
    <dbReference type="NCBI Taxonomy" id="3711"/>
    <lineage>
        <taxon>Eukaryota</taxon>
        <taxon>Viridiplantae</taxon>
        <taxon>Streptophyta</taxon>
        <taxon>Embryophyta</taxon>
        <taxon>Tracheophyta</taxon>
        <taxon>Spermatophyta</taxon>
        <taxon>Magnoliopsida</taxon>
        <taxon>eudicotyledons</taxon>
        <taxon>Gunneridae</taxon>
        <taxon>Pentapetalae</taxon>
        <taxon>rosids</taxon>
        <taxon>malvids</taxon>
        <taxon>Brassicales</taxon>
        <taxon>Brassicaceae</taxon>
        <taxon>Brassiceae</taxon>
        <taxon>Brassica</taxon>
    </lineage>
</organism>
<dbReference type="GO" id="GO:0016746">
    <property type="term" value="F:acyltransferase activity"/>
    <property type="evidence" value="ECO:0007669"/>
    <property type="project" value="InterPro"/>
</dbReference>
<dbReference type="EMBL" id="CM010636">
    <property type="protein sequence ID" value="RID46901.1"/>
    <property type="molecule type" value="Genomic_DNA"/>
</dbReference>
<dbReference type="Pfam" id="PF00198">
    <property type="entry name" value="2-oxoacid_dh"/>
    <property type="match status" value="1"/>
</dbReference>
<reference evidence="2 3" key="1">
    <citation type="submission" date="2018-06" db="EMBL/GenBank/DDBJ databases">
        <title>WGS assembly of Brassica rapa FPsc.</title>
        <authorList>
            <person name="Bowman J."/>
            <person name="Kohchi T."/>
            <person name="Yamato K."/>
            <person name="Jenkins J."/>
            <person name="Shu S."/>
            <person name="Ishizaki K."/>
            <person name="Yamaoka S."/>
            <person name="Nishihama R."/>
            <person name="Nakamura Y."/>
            <person name="Berger F."/>
            <person name="Adam C."/>
            <person name="Aki S."/>
            <person name="Althoff F."/>
            <person name="Araki T."/>
            <person name="Arteaga-Vazquez M."/>
            <person name="Balasubrmanian S."/>
            <person name="Bauer D."/>
            <person name="Boehm C."/>
            <person name="Briginshaw L."/>
            <person name="Caballero-Perez J."/>
            <person name="Catarino B."/>
            <person name="Chen F."/>
            <person name="Chiyoda S."/>
            <person name="Chovatia M."/>
            <person name="Davies K."/>
            <person name="Delmans M."/>
            <person name="Demura T."/>
            <person name="Dierschke T."/>
            <person name="Dolan L."/>
            <person name="Dorantes-Acosta A."/>
            <person name="Eklund D."/>
            <person name="Florent S."/>
            <person name="Flores-Sandoval E."/>
            <person name="Fujiyama A."/>
            <person name="Fukuzawa H."/>
            <person name="Galik B."/>
            <person name="Grimanelli D."/>
            <person name="Grimwood J."/>
            <person name="Grossniklaus U."/>
            <person name="Hamada T."/>
            <person name="Haseloff J."/>
            <person name="Hetherington A."/>
            <person name="Higo A."/>
            <person name="Hirakawa Y."/>
            <person name="Hundley H."/>
            <person name="Ikeda Y."/>
            <person name="Inoue K."/>
            <person name="Inoue S."/>
            <person name="Ishida S."/>
            <person name="Jia Q."/>
            <person name="Kakita M."/>
            <person name="Kanazawa T."/>
            <person name="Kawai Y."/>
            <person name="Kawashima T."/>
            <person name="Kennedy M."/>
            <person name="Kinose K."/>
            <person name="Kinoshita T."/>
            <person name="Kohara Y."/>
            <person name="Koide E."/>
            <person name="Komatsu K."/>
            <person name="Kopischke S."/>
            <person name="Kubo M."/>
            <person name="Kyozuka J."/>
            <person name="Lagercrantz U."/>
            <person name="Lin S."/>
            <person name="Lindquist E."/>
            <person name="Lipzen A."/>
            <person name="Lu C."/>
            <person name="Luna E."/>
            <person name="Martienssen R."/>
            <person name="Minamino N."/>
            <person name="Mizutani M."/>
            <person name="Mizutani M."/>
            <person name="Mochizuki N."/>
            <person name="Monte I."/>
            <person name="Mosher R."/>
            <person name="Nagasaki H."/>
            <person name="Nakagami H."/>
            <person name="Naramoto S."/>
            <person name="Nishitani K."/>
            <person name="Ohtani M."/>
            <person name="Okamoto T."/>
            <person name="Okumura M."/>
            <person name="Phillips J."/>
            <person name="Pollak B."/>
            <person name="Reinders A."/>
            <person name="Roevekamp M."/>
            <person name="Sano R."/>
            <person name="Sawa S."/>
            <person name="Schmid M."/>
            <person name="Shirakawa M."/>
            <person name="Solano R."/>
            <person name="Spunde A."/>
            <person name="Suetsugu N."/>
            <person name="Sugano S."/>
            <person name="Sugiyama A."/>
            <person name="Sun R."/>
            <person name="Suzuki Y."/>
            <person name="Takenaka M."/>
            <person name="Takezawa D."/>
            <person name="Tomogane H."/>
            <person name="Tsuzuki M."/>
            <person name="Ueda T."/>
            <person name="Umeda M."/>
            <person name="Ward J."/>
            <person name="Watanabe Y."/>
            <person name="Yazaki K."/>
            <person name="Yokoyama R."/>
            <person name="Yoshitake Y."/>
            <person name="Yotsui I."/>
            <person name="Zachgo S."/>
            <person name="Schmutz J."/>
        </authorList>
    </citation>
    <scope>NUCLEOTIDE SEQUENCE [LARGE SCALE GENOMIC DNA]</scope>
    <source>
        <strain evidence="3">cv. B-3</strain>
    </source>
</reference>
<gene>
    <name evidence="2" type="ORF">BRARA_I03538</name>
</gene>
<feature type="domain" description="2-oxoacid dehydrogenase acyltransferase catalytic" evidence="1">
    <location>
        <begin position="60"/>
        <end position="244"/>
    </location>
</feature>